<dbReference type="PANTHER" id="PTHR12565:SF367">
    <property type="entry name" value="TRANSCRIPTION FACTOR BHLH75"/>
    <property type="match status" value="1"/>
</dbReference>
<gene>
    <name evidence="6" type="ORF">F0562_032727</name>
</gene>
<dbReference type="InterPro" id="IPR036638">
    <property type="entry name" value="HLH_DNA-bd_sf"/>
</dbReference>
<comment type="subcellular location">
    <subcellularLocation>
        <location evidence="1">Nucleus</location>
    </subcellularLocation>
</comment>
<name>A0A5J5AQS6_9ASTE</name>
<feature type="domain" description="BHLH" evidence="5">
    <location>
        <begin position="152"/>
        <end position="202"/>
    </location>
</feature>
<dbReference type="GO" id="GO:0005634">
    <property type="term" value="C:nucleus"/>
    <property type="evidence" value="ECO:0007669"/>
    <property type="project" value="UniProtKB-SubCell"/>
</dbReference>
<sequence length="261" mass="29001">MADFTADLQNLKLSFSEMNSSAMELLNNLSAMDNSNVQGLVGLSTYSFLDHEQPQLPMTFTDNIQSSLHPDGPFYDPFAHFLPSAGGSSHEKVMFGTDHLVDLSPPISGTGLVGDAKTTRNYNFGGKKRKRNNGREVEKPREVIHVRARRGQATDSHSLAERLRRERINEKLRSLQGLVPGCYKAMGMAVMLDVIINYVRSLQNQIEFLSMKLSAASLFYDSYSSEMEAMDTMQGTNGYEAQVMERMVGEGYGGFPCFPST</sequence>
<keyword evidence="3" id="KW-0804">Transcription</keyword>
<dbReference type="PROSITE" id="PS50888">
    <property type="entry name" value="BHLH"/>
    <property type="match status" value="1"/>
</dbReference>
<keyword evidence="4" id="KW-0539">Nucleus</keyword>
<dbReference type="Proteomes" id="UP000325577">
    <property type="component" value="Linkage Group LG19"/>
</dbReference>
<dbReference type="GO" id="GO:0046983">
    <property type="term" value="F:protein dimerization activity"/>
    <property type="evidence" value="ECO:0007669"/>
    <property type="project" value="InterPro"/>
</dbReference>
<dbReference type="EMBL" id="CM018042">
    <property type="protein sequence ID" value="KAA8532694.1"/>
    <property type="molecule type" value="Genomic_DNA"/>
</dbReference>
<dbReference type="Gene3D" id="4.10.280.10">
    <property type="entry name" value="Helix-loop-helix DNA-binding domain"/>
    <property type="match status" value="1"/>
</dbReference>
<dbReference type="AlphaFoldDB" id="A0A5J5AQS6"/>
<evidence type="ECO:0000256" key="1">
    <source>
        <dbReference type="ARBA" id="ARBA00004123"/>
    </source>
</evidence>
<protein>
    <recommendedName>
        <fullName evidence="5">BHLH domain-containing protein</fullName>
    </recommendedName>
</protein>
<keyword evidence="7" id="KW-1185">Reference proteome</keyword>
<evidence type="ECO:0000259" key="5">
    <source>
        <dbReference type="PROSITE" id="PS50888"/>
    </source>
</evidence>
<evidence type="ECO:0000313" key="6">
    <source>
        <dbReference type="EMBL" id="KAA8532694.1"/>
    </source>
</evidence>
<dbReference type="PANTHER" id="PTHR12565">
    <property type="entry name" value="STEROL REGULATORY ELEMENT-BINDING PROTEIN"/>
    <property type="match status" value="1"/>
</dbReference>
<evidence type="ECO:0000313" key="7">
    <source>
        <dbReference type="Proteomes" id="UP000325577"/>
    </source>
</evidence>
<dbReference type="Pfam" id="PF00010">
    <property type="entry name" value="HLH"/>
    <property type="match status" value="1"/>
</dbReference>
<reference evidence="6 7" key="1">
    <citation type="submission" date="2019-09" db="EMBL/GenBank/DDBJ databases">
        <title>A chromosome-level genome assembly of the Chinese tupelo Nyssa sinensis.</title>
        <authorList>
            <person name="Yang X."/>
            <person name="Kang M."/>
            <person name="Yang Y."/>
            <person name="Xiong H."/>
            <person name="Wang M."/>
            <person name="Zhang Z."/>
            <person name="Wang Z."/>
            <person name="Wu H."/>
            <person name="Ma T."/>
            <person name="Liu J."/>
            <person name="Xi Z."/>
        </authorList>
    </citation>
    <scope>NUCLEOTIDE SEQUENCE [LARGE SCALE GENOMIC DNA]</scope>
    <source>
        <strain evidence="6">J267</strain>
        <tissue evidence="6">Leaf</tissue>
    </source>
</reference>
<dbReference type="InterPro" id="IPR024097">
    <property type="entry name" value="bHLH_ZIP_TF"/>
</dbReference>
<keyword evidence="2" id="KW-0805">Transcription regulation</keyword>
<proteinExistence type="predicted"/>
<accession>A0A5J5AQS6</accession>
<dbReference type="GO" id="GO:0003700">
    <property type="term" value="F:DNA-binding transcription factor activity"/>
    <property type="evidence" value="ECO:0007669"/>
    <property type="project" value="TreeGrafter"/>
</dbReference>
<evidence type="ECO:0000256" key="4">
    <source>
        <dbReference type="ARBA" id="ARBA00023242"/>
    </source>
</evidence>
<dbReference type="OrthoDB" id="690068at2759"/>
<dbReference type="InterPro" id="IPR011598">
    <property type="entry name" value="bHLH_dom"/>
</dbReference>
<dbReference type="SUPFAM" id="SSF47459">
    <property type="entry name" value="HLH, helix-loop-helix DNA-binding domain"/>
    <property type="match status" value="1"/>
</dbReference>
<evidence type="ECO:0000256" key="2">
    <source>
        <dbReference type="ARBA" id="ARBA00023015"/>
    </source>
</evidence>
<organism evidence="6 7">
    <name type="scientific">Nyssa sinensis</name>
    <dbReference type="NCBI Taxonomy" id="561372"/>
    <lineage>
        <taxon>Eukaryota</taxon>
        <taxon>Viridiplantae</taxon>
        <taxon>Streptophyta</taxon>
        <taxon>Embryophyta</taxon>
        <taxon>Tracheophyta</taxon>
        <taxon>Spermatophyta</taxon>
        <taxon>Magnoliopsida</taxon>
        <taxon>eudicotyledons</taxon>
        <taxon>Gunneridae</taxon>
        <taxon>Pentapetalae</taxon>
        <taxon>asterids</taxon>
        <taxon>Cornales</taxon>
        <taxon>Nyssaceae</taxon>
        <taxon>Nyssa</taxon>
    </lineage>
</organism>
<evidence type="ECO:0000256" key="3">
    <source>
        <dbReference type="ARBA" id="ARBA00023163"/>
    </source>
</evidence>
<dbReference type="SMART" id="SM00353">
    <property type="entry name" value="HLH"/>
    <property type="match status" value="1"/>
</dbReference>